<dbReference type="PROSITE" id="PS00132">
    <property type="entry name" value="CARBOXYPEPT_ZN_1"/>
    <property type="match status" value="2"/>
</dbReference>
<evidence type="ECO:0000256" key="9">
    <source>
        <dbReference type="PROSITE-ProRule" id="PRU01379"/>
    </source>
</evidence>
<comment type="caution">
    <text evidence="13">The sequence shown here is derived from an EMBL/GenBank/DDBJ whole genome shotgun (WGS) entry which is preliminary data.</text>
</comment>
<evidence type="ECO:0000256" key="2">
    <source>
        <dbReference type="ARBA" id="ARBA00005988"/>
    </source>
</evidence>
<dbReference type="GO" id="GO:0016485">
    <property type="term" value="P:protein processing"/>
    <property type="evidence" value="ECO:0007669"/>
    <property type="project" value="TreeGrafter"/>
</dbReference>
<evidence type="ECO:0000256" key="3">
    <source>
        <dbReference type="ARBA" id="ARBA00022645"/>
    </source>
</evidence>
<dbReference type="PROSITE" id="PS52035">
    <property type="entry name" value="PEPTIDASE_M14"/>
    <property type="match status" value="3"/>
</dbReference>
<evidence type="ECO:0000256" key="11">
    <source>
        <dbReference type="SAM" id="SignalP"/>
    </source>
</evidence>
<dbReference type="CDD" id="cd03868">
    <property type="entry name" value="M14_CPD_I"/>
    <property type="match status" value="1"/>
</dbReference>
<gene>
    <name evidence="13" type="ORF">PARMNEM_LOCUS10383</name>
</gene>
<keyword evidence="7" id="KW-0862">Zinc</keyword>
<dbReference type="SUPFAM" id="SSF53187">
    <property type="entry name" value="Zn-dependent exopeptidases"/>
    <property type="match status" value="3"/>
</dbReference>
<comment type="caution">
    <text evidence="9">Lacks conserved residue(s) required for the propagation of feature annotation.</text>
</comment>
<dbReference type="PROSITE" id="PS00133">
    <property type="entry name" value="CARBOXYPEPT_ZN_2"/>
    <property type="match status" value="2"/>
</dbReference>
<dbReference type="Gene3D" id="3.40.630.10">
    <property type="entry name" value="Zn peptidases"/>
    <property type="match status" value="3"/>
</dbReference>
<keyword evidence="14" id="KW-1185">Reference proteome</keyword>
<evidence type="ECO:0000256" key="8">
    <source>
        <dbReference type="ARBA" id="ARBA00023180"/>
    </source>
</evidence>
<feature type="active site" description="Proton donor/acceptor" evidence="9">
    <location>
        <position position="703"/>
    </location>
</feature>
<keyword evidence="10" id="KW-0812">Transmembrane</keyword>
<dbReference type="InterPro" id="IPR057246">
    <property type="entry name" value="CARBOXYPEPT_ZN_1"/>
</dbReference>
<keyword evidence="5" id="KW-0479">Metal-binding</keyword>
<dbReference type="FunFam" id="3.40.630.10:FF:000020">
    <property type="entry name" value="Carboxypeptidase D"/>
    <property type="match status" value="2"/>
</dbReference>
<evidence type="ECO:0000256" key="7">
    <source>
        <dbReference type="ARBA" id="ARBA00022833"/>
    </source>
</evidence>
<evidence type="ECO:0000259" key="12">
    <source>
        <dbReference type="PROSITE" id="PS52035"/>
    </source>
</evidence>
<feature type="domain" description="Peptidase M14" evidence="12">
    <location>
        <begin position="440"/>
        <end position="733"/>
    </location>
</feature>
<dbReference type="CDD" id="cd03858">
    <property type="entry name" value="M14_CP_N-E_like"/>
    <property type="match status" value="1"/>
</dbReference>
<dbReference type="GO" id="GO:0004181">
    <property type="term" value="F:metallocarboxypeptidase activity"/>
    <property type="evidence" value="ECO:0007669"/>
    <property type="project" value="InterPro"/>
</dbReference>
<dbReference type="GO" id="GO:0005615">
    <property type="term" value="C:extracellular space"/>
    <property type="evidence" value="ECO:0007669"/>
    <property type="project" value="TreeGrafter"/>
</dbReference>
<sequence>MTLLIYTCVLLVTLFIKESSLRSIEVDEPFLQAPKYTNYDELVKLLDKLEKTYPELAKVYSIGKSVEGRKLLVLQISEDVKKTHPERPAFKYVANMHGDESVGRQLMVFLGQYLLINYGKDDRVTRLVNTTDIHLMPSLNPDGFEESKEGECESLQEPNGRTNAKGVDLNRDFPDQFDRNRSNDDAYLFGGRQPETAALMRWVLKKQFVLSGNLHGGAIVASYPYDDSSTGKDCCEESRSPDDALFKHLATVYASKNADMKRGNSCKPDNFKDGITNGAFWYSVQGGMQDFNYVYSNCFEVTFELSCCKYPFASQLPEYWETNRDSLIAFIEQTHIGVKGFVFDEDGSPVKDAQIIVDGIKHSVKTTEHGAYWRLLLPGEYNITTIASGYIPPKSVTVTVTEDVPVTVNFTVHRRSRSLTDERNRHPRHNIDGLSPADFVHHNYVKMESYLKHLHEAYPDITRLSSIGKSVEGRELYVLEITRDPGRHIPGKPEFKYIANMHGNEVVGRELLLLLAKYLCQQYTNGDERIQRILNTTRVHLMPSMNPDGYEMSRETDYSSLRGRSNAHNIDLNRNFPDQFGSTEDNRVAEPETEAVMNWSQSLPFVLSANLHGGALVANYPYDGNPLMTSGSEYLTPDNGVFVHLAHVYSDAHHKMHLGQPCKNLPEEKFPDGITNGAKWYVLAGGMQDWNYLHTNDMEITLEVGCYKFPPAEDLPTYWEDNKEALLQFIEQVHKGVHGFVHSHIGHALANATISVAGVRHNVRTAHDGDYWRLLMPGTYNITAAKDGYESVTEEVTIPANGSVSVNFTLMVDDPQHWSSAYDFRVLENIMNTRYHSPVEMYAELSELENRFPDVAEFRSGDALRTAAIHQLKLTDQIGSPEETKFHIAIISNLYSSQPLGQEMLLNFARHIATAYNIGEPIHQKLLKNAVLHFIPNLDPLYTKILKEYDNTDKCDYKPLEEEFGDSVYSYLTKKNLNPLSNYTREKAFINLLEEEKYDLILELASGTEDVAYPDLSREIYEQFAKKFQDNRTPSNRYECADRNIDTNHGNLIDLISERYNTPIIAVGLSCCKMPAPDLIAWVWRDSLRGIMKFVEIANTGVKGYIKNEDGLPLREATLAIPGSSRQYRVSRNRAHFRALLPPGDTRLLLRARGYRDQMLTWRVVENVVKQKDIVMKRVNAEHRPLAAVDELPIEDNPNIVYITGLALDYNSLPLVGAKLSVSPLTSIHPLVTNTTDAAGRFLLSLPVTYMGREVLLTVVHDGYITLNRHIKINSDSNLTPNVLFKLERDDTVLGMPRLVFVMLSGVVGVALVAVAAWCYGCRQRVRDNRRNYLFTHLPNEDKRPLCENVPYDLLQKPYYDDDDVPPSETDSEDEIVLLRSDREWKAVDQNEN</sequence>
<keyword evidence="4" id="KW-0645">Protease</keyword>
<comment type="cofactor">
    <cofactor evidence="1">
        <name>Zn(2+)</name>
        <dbReference type="ChEBI" id="CHEBI:29105"/>
    </cofactor>
</comment>
<dbReference type="InterPro" id="IPR000834">
    <property type="entry name" value="Peptidase_M14"/>
</dbReference>
<dbReference type="InterPro" id="IPR050753">
    <property type="entry name" value="Peptidase_M14_domain"/>
</dbReference>
<dbReference type="SMART" id="SM00631">
    <property type="entry name" value="Zn_pept"/>
    <property type="match status" value="2"/>
</dbReference>
<keyword evidence="11" id="KW-0732">Signal</keyword>
<evidence type="ECO:0000256" key="6">
    <source>
        <dbReference type="ARBA" id="ARBA00022801"/>
    </source>
</evidence>
<evidence type="ECO:0000313" key="14">
    <source>
        <dbReference type="Proteomes" id="UP001314205"/>
    </source>
</evidence>
<accession>A0AAV1L7B6</accession>
<evidence type="ECO:0000313" key="13">
    <source>
        <dbReference type="EMBL" id="CAK1589959.1"/>
    </source>
</evidence>
<keyword evidence="3" id="KW-0121">Carboxypeptidase</keyword>
<keyword evidence="10" id="KW-1133">Transmembrane helix</keyword>
<dbReference type="PANTHER" id="PTHR11532">
    <property type="entry name" value="PROTEASE M14 CARBOXYPEPTIDASE"/>
    <property type="match status" value="1"/>
</dbReference>
<comment type="similarity">
    <text evidence="2 9">Belongs to the peptidase M14 family.</text>
</comment>
<protein>
    <recommendedName>
        <fullName evidence="12">Peptidase M14 domain-containing protein</fullName>
    </recommendedName>
</protein>
<dbReference type="Proteomes" id="UP001314205">
    <property type="component" value="Unassembled WGS sequence"/>
</dbReference>
<feature type="chain" id="PRO_5043538996" description="Peptidase M14 domain-containing protein" evidence="11">
    <location>
        <begin position="24"/>
        <end position="1393"/>
    </location>
</feature>
<dbReference type="SUPFAM" id="SSF49464">
    <property type="entry name" value="Carboxypeptidase regulatory domain-like"/>
    <property type="match status" value="4"/>
</dbReference>
<dbReference type="PANTHER" id="PTHR11532:SF62">
    <property type="entry name" value="CARBOXYPEPTIDASE D"/>
    <property type="match status" value="1"/>
</dbReference>
<dbReference type="FunFam" id="2.60.40.1120:FF:000016">
    <property type="entry name" value="carboxypeptidase D isoform X2"/>
    <property type="match status" value="1"/>
</dbReference>
<feature type="active site" description="Proton donor/acceptor" evidence="9">
    <location>
        <position position="304"/>
    </location>
</feature>
<evidence type="ECO:0000256" key="1">
    <source>
        <dbReference type="ARBA" id="ARBA00001947"/>
    </source>
</evidence>
<dbReference type="GO" id="GO:0006518">
    <property type="term" value="P:peptide metabolic process"/>
    <property type="evidence" value="ECO:0007669"/>
    <property type="project" value="TreeGrafter"/>
</dbReference>
<feature type="signal peptide" evidence="11">
    <location>
        <begin position="1"/>
        <end position="23"/>
    </location>
</feature>
<dbReference type="PRINTS" id="PR00765">
    <property type="entry name" value="CRBOXYPTASEA"/>
</dbReference>
<keyword evidence="6" id="KW-0378">Hydrolase</keyword>
<evidence type="ECO:0000256" key="4">
    <source>
        <dbReference type="ARBA" id="ARBA00022670"/>
    </source>
</evidence>
<dbReference type="GO" id="GO:0008270">
    <property type="term" value="F:zinc ion binding"/>
    <property type="evidence" value="ECO:0007669"/>
    <property type="project" value="InterPro"/>
</dbReference>
<reference evidence="13 14" key="1">
    <citation type="submission" date="2023-11" db="EMBL/GenBank/DDBJ databases">
        <authorList>
            <person name="Hedman E."/>
            <person name="Englund M."/>
            <person name="Stromberg M."/>
            <person name="Nyberg Akerstrom W."/>
            <person name="Nylinder S."/>
            <person name="Jareborg N."/>
            <person name="Kallberg Y."/>
            <person name="Kronander E."/>
        </authorList>
    </citation>
    <scope>NUCLEOTIDE SEQUENCE [LARGE SCALE GENOMIC DNA]</scope>
</reference>
<dbReference type="EMBL" id="CAVLGL010000085">
    <property type="protein sequence ID" value="CAK1589959.1"/>
    <property type="molecule type" value="Genomic_DNA"/>
</dbReference>
<dbReference type="Pfam" id="PF00246">
    <property type="entry name" value="Peptidase_M14"/>
    <property type="match status" value="3"/>
</dbReference>
<keyword evidence="8" id="KW-0325">Glycoprotein</keyword>
<dbReference type="InterPro" id="IPR057247">
    <property type="entry name" value="CARBOXYPEPT_ZN_2"/>
</dbReference>
<feature type="transmembrane region" description="Helical" evidence="10">
    <location>
        <begin position="1299"/>
        <end position="1321"/>
    </location>
</feature>
<dbReference type="CDD" id="cd11308">
    <property type="entry name" value="Peptidase_M14NE-CP-C_like"/>
    <property type="match status" value="2"/>
</dbReference>
<keyword evidence="10" id="KW-0472">Membrane</keyword>
<feature type="domain" description="Peptidase M14" evidence="12">
    <location>
        <begin position="35"/>
        <end position="334"/>
    </location>
</feature>
<dbReference type="InterPro" id="IPR008969">
    <property type="entry name" value="CarboxyPept-like_regulatory"/>
</dbReference>
<proteinExistence type="inferred from homology"/>
<dbReference type="Pfam" id="PF13620">
    <property type="entry name" value="CarboxypepD_reg"/>
    <property type="match status" value="2"/>
</dbReference>
<evidence type="ECO:0000256" key="5">
    <source>
        <dbReference type="ARBA" id="ARBA00022723"/>
    </source>
</evidence>
<organism evidence="13 14">
    <name type="scientific">Parnassius mnemosyne</name>
    <name type="common">clouded apollo</name>
    <dbReference type="NCBI Taxonomy" id="213953"/>
    <lineage>
        <taxon>Eukaryota</taxon>
        <taxon>Metazoa</taxon>
        <taxon>Ecdysozoa</taxon>
        <taxon>Arthropoda</taxon>
        <taxon>Hexapoda</taxon>
        <taxon>Insecta</taxon>
        <taxon>Pterygota</taxon>
        <taxon>Neoptera</taxon>
        <taxon>Endopterygota</taxon>
        <taxon>Lepidoptera</taxon>
        <taxon>Glossata</taxon>
        <taxon>Ditrysia</taxon>
        <taxon>Papilionoidea</taxon>
        <taxon>Papilionidae</taxon>
        <taxon>Parnassiinae</taxon>
        <taxon>Parnassini</taxon>
        <taxon>Parnassius</taxon>
        <taxon>Driopa</taxon>
    </lineage>
</organism>
<feature type="domain" description="Peptidase M14" evidence="12">
    <location>
        <begin position="834"/>
        <end position="1098"/>
    </location>
</feature>
<evidence type="ECO:0000256" key="10">
    <source>
        <dbReference type="SAM" id="Phobius"/>
    </source>
</evidence>
<name>A0AAV1L7B6_9NEOP</name>
<dbReference type="Gene3D" id="2.60.40.1120">
    <property type="entry name" value="Carboxypeptidase-like, regulatory domain"/>
    <property type="match status" value="3"/>
</dbReference>